<feature type="region of interest" description="Disordered" evidence="6">
    <location>
        <begin position="357"/>
        <end position="577"/>
    </location>
</feature>
<evidence type="ECO:0000313" key="9">
    <source>
        <dbReference type="Proteomes" id="UP000694580"/>
    </source>
</evidence>
<proteinExistence type="inferred from homology"/>
<dbReference type="SUPFAM" id="SSF47113">
    <property type="entry name" value="Histone-fold"/>
    <property type="match status" value="1"/>
</dbReference>
<evidence type="ECO:0000259" key="7">
    <source>
        <dbReference type="Pfam" id="PF15511"/>
    </source>
</evidence>
<dbReference type="RefSeq" id="XP_028824733.1">
    <property type="nucleotide sequence ID" value="XM_028968900.1"/>
</dbReference>
<feature type="compositionally biased region" description="Acidic residues" evidence="6">
    <location>
        <begin position="567"/>
        <end position="577"/>
    </location>
</feature>
<reference evidence="8" key="2">
    <citation type="submission" date="2025-09" db="UniProtKB">
        <authorList>
            <consortium name="Ensembl"/>
        </authorList>
    </citation>
    <scope>IDENTIFICATION</scope>
</reference>
<evidence type="ECO:0000256" key="6">
    <source>
        <dbReference type="SAM" id="MobiDB-lite"/>
    </source>
</evidence>
<feature type="compositionally biased region" description="Basic and acidic residues" evidence="6">
    <location>
        <begin position="515"/>
        <end position="547"/>
    </location>
</feature>
<keyword evidence="5" id="KW-0539">Nucleus</keyword>
<organism evidence="8 9">
    <name type="scientific">Denticeps clupeoides</name>
    <name type="common">denticle herring</name>
    <dbReference type="NCBI Taxonomy" id="299321"/>
    <lineage>
        <taxon>Eukaryota</taxon>
        <taxon>Metazoa</taxon>
        <taxon>Chordata</taxon>
        <taxon>Craniata</taxon>
        <taxon>Vertebrata</taxon>
        <taxon>Euteleostomi</taxon>
        <taxon>Actinopterygii</taxon>
        <taxon>Neopterygii</taxon>
        <taxon>Teleostei</taxon>
        <taxon>Clupei</taxon>
        <taxon>Clupeiformes</taxon>
        <taxon>Denticipitoidei</taxon>
        <taxon>Denticipitidae</taxon>
        <taxon>Denticeps</taxon>
    </lineage>
</organism>
<dbReference type="GO" id="GO:0046982">
    <property type="term" value="F:protein heterodimerization activity"/>
    <property type="evidence" value="ECO:0007669"/>
    <property type="project" value="InterPro"/>
</dbReference>
<dbReference type="GeneTree" id="ENSGT00390000003044"/>
<feature type="compositionally biased region" description="Basic and acidic residues" evidence="6">
    <location>
        <begin position="78"/>
        <end position="87"/>
    </location>
</feature>
<dbReference type="GO" id="GO:0000278">
    <property type="term" value="P:mitotic cell cycle"/>
    <property type="evidence" value="ECO:0007669"/>
    <property type="project" value="TreeGrafter"/>
</dbReference>
<evidence type="ECO:0000256" key="3">
    <source>
        <dbReference type="ARBA" id="ARBA00010137"/>
    </source>
</evidence>
<dbReference type="InterPro" id="IPR028255">
    <property type="entry name" value="CENP-T"/>
</dbReference>
<feature type="compositionally biased region" description="Acidic residues" evidence="6">
    <location>
        <begin position="366"/>
        <end position="514"/>
    </location>
</feature>
<dbReference type="AlphaFoldDB" id="A0AAY4BZ39"/>
<evidence type="ECO:0000256" key="2">
    <source>
        <dbReference type="ARBA" id="ARBA00004286"/>
    </source>
</evidence>
<keyword evidence="4" id="KW-0158">Chromosome</keyword>
<reference evidence="8" key="1">
    <citation type="submission" date="2025-08" db="UniProtKB">
        <authorList>
            <consortium name="Ensembl"/>
        </authorList>
    </citation>
    <scope>IDENTIFICATION</scope>
</reference>
<comment type="subcellular location">
    <subcellularLocation>
        <location evidence="2">Chromosome</location>
    </subcellularLocation>
    <subcellularLocation>
        <location evidence="1">Nucleus</location>
    </subcellularLocation>
</comment>
<feature type="region of interest" description="Disordered" evidence="6">
    <location>
        <begin position="63"/>
        <end position="87"/>
    </location>
</feature>
<feature type="compositionally biased region" description="Polar residues" evidence="6">
    <location>
        <begin position="125"/>
        <end position="140"/>
    </location>
</feature>
<dbReference type="GO" id="GO:0000776">
    <property type="term" value="C:kinetochore"/>
    <property type="evidence" value="ECO:0007669"/>
    <property type="project" value="InterPro"/>
</dbReference>
<feature type="region of interest" description="Disordered" evidence="6">
    <location>
        <begin position="116"/>
        <end position="145"/>
    </location>
</feature>
<dbReference type="GO" id="GO:0007059">
    <property type="term" value="P:chromosome segregation"/>
    <property type="evidence" value="ECO:0007669"/>
    <property type="project" value="TreeGrafter"/>
</dbReference>
<dbReference type="PANTHER" id="PTHR46904:SF1">
    <property type="entry name" value="CENTROMERE PROTEIN T"/>
    <property type="match status" value="1"/>
</dbReference>
<dbReference type="Gene3D" id="1.10.20.10">
    <property type="entry name" value="Histone, subunit A"/>
    <property type="match status" value="1"/>
</dbReference>
<dbReference type="GeneID" id="114783417"/>
<dbReference type="Ensembl" id="ENSDCDT00010031580.1">
    <property type="protein sequence ID" value="ENSDCDP00010025486.1"/>
    <property type="gene ID" value="ENSDCDG00010016216.1"/>
</dbReference>
<feature type="domain" description="CENP-T/Histone H4 histone fold" evidence="7">
    <location>
        <begin position="713"/>
        <end position="793"/>
    </location>
</feature>
<comment type="similarity">
    <text evidence="3">Belongs to the CENP-T/CNN1 family.</text>
</comment>
<gene>
    <name evidence="8" type="primary">LOC114783417</name>
</gene>
<protein>
    <recommendedName>
        <fullName evidence="7">CENP-T/Histone H4 histone fold domain-containing protein</fullName>
    </recommendedName>
</protein>
<dbReference type="Pfam" id="PF15511">
    <property type="entry name" value="CENP-T_C"/>
    <property type="match status" value="1"/>
</dbReference>
<evidence type="ECO:0000256" key="1">
    <source>
        <dbReference type="ARBA" id="ARBA00004123"/>
    </source>
</evidence>
<keyword evidence="9" id="KW-1185">Reference proteome</keyword>
<dbReference type="GO" id="GO:0003677">
    <property type="term" value="F:DNA binding"/>
    <property type="evidence" value="ECO:0007669"/>
    <property type="project" value="InterPro"/>
</dbReference>
<dbReference type="CDD" id="cd22920">
    <property type="entry name" value="HFD_CENP-T"/>
    <property type="match status" value="1"/>
</dbReference>
<dbReference type="GO" id="GO:0051382">
    <property type="term" value="P:kinetochore assembly"/>
    <property type="evidence" value="ECO:0007669"/>
    <property type="project" value="InterPro"/>
</dbReference>
<evidence type="ECO:0000256" key="5">
    <source>
        <dbReference type="ARBA" id="ARBA00023242"/>
    </source>
</evidence>
<evidence type="ECO:0000256" key="4">
    <source>
        <dbReference type="ARBA" id="ARBA00022454"/>
    </source>
</evidence>
<name>A0AAY4BZ39_9TELE</name>
<dbReference type="Proteomes" id="UP000694580">
    <property type="component" value="Unplaced"/>
</dbReference>
<dbReference type="InterPro" id="IPR009072">
    <property type="entry name" value="Histone-fold"/>
</dbReference>
<dbReference type="InterPro" id="IPR035425">
    <property type="entry name" value="CENP-T/H4_C"/>
</dbReference>
<sequence>MDSEEDVSARFLLQNVLQTEPPRSPVVRSEAQRRRQDALRSVRRSVGAVASPQVTLRHKLARRLQESVSRSPLPAKRSLLDRKQERPPLMDESISPRVLLKRIILTEAEASLVVTELPGQDEEGPSSTESSLHGNQQSLGGWTGLDLPDVSAETLPRVTRGLSRRRVPPAFNVTAFEMQLDHELGDEEEKTGEVSRDVSTGSGCLTLKTPFVDDSSERVGLKRRAANRKPVCVKAFDEAVQNRLENYESPMLPSAHTLGDSEWQKFSLSVSDATAPDITTDVIMCNTALYDLPVSMETPEDQVHGLDKKCLQPATDEEMVAEQEEEHESTWVQEGEGLKAQAEEPDIHMDELHVPTQREEEHDVMTEQEEEDPNLQTQEEEEETQGEEEEPNLQTHEEEEETQEEEPNLQTQDEEEETLGDEEEPNLQTHEEEEETQEEEPNLQTQEEEEETQGEEEEHDVMTEQEEEEPNLQTQEEEEEHDVMTEQEEEEPNFQTQEEEEETQGEEEPNLQTQEEEKEHDVQAQESYYHKEGEDSLNKIKSGETNECKTLQHQFEEEEPEMMKGEEPEDVSEEEEEGEMEIGHQAHLSEDGADCGLTADMRGYSMTPLRNERGMHFQRELDDDDDDAALSLPLRGEEEEEDALSEELSMKTPAFVRQKRNEAMATPTVLRDVIISPTPCVTKPRLQRKHPAASTRPGPALSKGYILNVFKHFTKTKVSGDVYPVVLDIVKKYFDRLSDDLETFAAHAKRRTIKREDVELLMRRQGFVTDSLPVNVLIENFLPLEYRKLLIPVATSGNKVVPHQRR</sequence>
<evidence type="ECO:0000313" key="8">
    <source>
        <dbReference type="Ensembl" id="ENSDCDP00010025486.1"/>
    </source>
</evidence>
<dbReference type="PANTHER" id="PTHR46904">
    <property type="entry name" value="CENTROMERE PROTEIN T"/>
    <property type="match status" value="1"/>
</dbReference>
<dbReference type="GO" id="GO:0005634">
    <property type="term" value="C:nucleus"/>
    <property type="evidence" value="ECO:0007669"/>
    <property type="project" value="UniProtKB-SubCell"/>
</dbReference>
<accession>A0AAY4BZ39</accession>